<organism evidence="2 3">
    <name type="scientific">Punica granatum</name>
    <name type="common">Pomegranate</name>
    <dbReference type="NCBI Taxonomy" id="22663"/>
    <lineage>
        <taxon>Eukaryota</taxon>
        <taxon>Viridiplantae</taxon>
        <taxon>Streptophyta</taxon>
        <taxon>Embryophyta</taxon>
        <taxon>Tracheophyta</taxon>
        <taxon>Spermatophyta</taxon>
        <taxon>Magnoliopsida</taxon>
        <taxon>eudicotyledons</taxon>
        <taxon>Gunneridae</taxon>
        <taxon>Pentapetalae</taxon>
        <taxon>rosids</taxon>
        <taxon>malvids</taxon>
        <taxon>Myrtales</taxon>
        <taxon>Lythraceae</taxon>
        <taxon>Punica</taxon>
    </lineage>
</organism>
<protein>
    <submittedName>
        <fullName evidence="2">Uncharacterized protein</fullName>
    </submittedName>
</protein>
<dbReference type="Proteomes" id="UP000233551">
    <property type="component" value="Unassembled WGS sequence"/>
</dbReference>
<proteinExistence type="predicted"/>
<accession>A0A2I0JDU9</accession>
<evidence type="ECO:0000256" key="1">
    <source>
        <dbReference type="SAM" id="MobiDB-lite"/>
    </source>
</evidence>
<evidence type="ECO:0000313" key="2">
    <source>
        <dbReference type="EMBL" id="PKI54421.1"/>
    </source>
</evidence>
<evidence type="ECO:0000313" key="3">
    <source>
        <dbReference type="Proteomes" id="UP000233551"/>
    </source>
</evidence>
<sequence>MQGVVGRNPISTGMDESREWDDKLFGIRPMQLQANRISSVPACLALVLELRRRSESESDDQGRSSGGAAIWLVEGIPEALIRIIVEPNISPSATSASLMAILWMISLSGTRTTSALRFLELGLVPLLLTELLVDANKLCPRRLSASWTPSVTVNERECRPLVMFWRCLFWSTRSYGCRTWAQNTASLSRGRLYGKGSRRGTASSPREALPVWGRQ</sequence>
<comment type="caution">
    <text evidence="2">The sequence shown here is derived from an EMBL/GenBank/DDBJ whole genome shotgun (WGS) entry which is preliminary data.</text>
</comment>
<dbReference type="AlphaFoldDB" id="A0A2I0JDU9"/>
<dbReference type="EMBL" id="PGOL01001783">
    <property type="protein sequence ID" value="PKI54421.1"/>
    <property type="molecule type" value="Genomic_DNA"/>
</dbReference>
<keyword evidence="3" id="KW-1185">Reference proteome</keyword>
<feature type="region of interest" description="Disordered" evidence="1">
    <location>
        <begin position="194"/>
        <end position="215"/>
    </location>
</feature>
<name>A0A2I0JDU9_PUNGR</name>
<reference evidence="2 3" key="1">
    <citation type="submission" date="2017-11" db="EMBL/GenBank/DDBJ databases">
        <title>De-novo sequencing of pomegranate (Punica granatum L.) genome.</title>
        <authorList>
            <person name="Akparov Z."/>
            <person name="Amiraslanov A."/>
            <person name="Hajiyeva S."/>
            <person name="Abbasov M."/>
            <person name="Kaur K."/>
            <person name="Hamwieh A."/>
            <person name="Solovyev V."/>
            <person name="Salamov A."/>
            <person name="Braich B."/>
            <person name="Kosarev P."/>
            <person name="Mahmoud A."/>
            <person name="Hajiyev E."/>
            <person name="Babayeva S."/>
            <person name="Izzatullayeva V."/>
            <person name="Mammadov A."/>
            <person name="Mammadov A."/>
            <person name="Sharifova S."/>
            <person name="Ojaghi J."/>
            <person name="Eynullazada K."/>
            <person name="Bayramov B."/>
            <person name="Abdulazimova A."/>
            <person name="Shahmuradov I."/>
        </authorList>
    </citation>
    <scope>NUCLEOTIDE SEQUENCE [LARGE SCALE GENOMIC DNA]</scope>
    <source>
        <strain evidence="3">cv. AG2017</strain>
        <tissue evidence="2">Leaf</tissue>
    </source>
</reference>
<gene>
    <name evidence="2" type="ORF">CRG98_025208</name>
</gene>